<dbReference type="AlphaFoldDB" id="A0A455SZI9"/>
<dbReference type="PANTHER" id="PTHR34075">
    <property type="entry name" value="BLR3430 PROTEIN"/>
    <property type="match status" value="1"/>
</dbReference>
<sequence length="151" mass="16841">MVESNRTPAERLPASQKPVPLVDDASRPFFAGARAQQLMLQRCTACGRWLWPVKARCPECWSAALTWMPASGKGTLYSFALMHQLYHPAFANELPYVIAAIDLDEGVRIISPIVGCSPEELRIGMPLEVTFEQLTEEITLPKFKPAARRAE</sequence>
<proteinExistence type="predicted"/>
<feature type="domain" description="ChsH2 rubredoxin-like zinc ribbon" evidence="2">
    <location>
        <begin position="30"/>
        <end position="65"/>
    </location>
</feature>
<evidence type="ECO:0000259" key="1">
    <source>
        <dbReference type="Pfam" id="PF01796"/>
    </source>
</evidence>
<dbReference type="InterPro" id="IPR052513">
    <property type="entry name" value="Thioester_dehydratase-like"/>
</dbReference>
<gene>
    <name evidence="3" type="ORF">KTA_11750</name>
</gene>
<name>A0A455SZI9_9CHLR</name>
<dbReference type="EMBL" id="AP019377">
    <property type="protein sequence ID" value="BBH92976.1"/>
    <property type="molecule type" value="Genomic_DNA"/>
</dbReference>
<evidence type="ECO:0008006" key="4">
    <source>
        <dbReference type="Google" id="ProtNLM"/>
    </source>
</evidence>
<dbReference type="Pfam" id="PF01796">
    <property type="entry name" value="OB_ChsH2_C"/>
    <property type="match status" value="1"/>
</dbReference>
<dbReference type="Gene3D" id="6.10.30.10">
    <property type="match status" value="1"/>
</dbReference>
<feature type="domain" description="ChsH2 C-terminal OB-fold" evidence="1">
    <location>
        <begin position="67"/>
        <end position="132"/>
    </location>
</feature>
<organism evidence="3">
    <name type="scientific">Thermogemmatispora argillosa</name>
    <dbReference type="NCBI Taxonomy" id="2045280"/>
    <lineage>
        <taxon>Bacteria</taxon>
        <taxon>Bacillati</taxon>
        <taxon>Chloroflexota</taxon>
        <taxon>Ktedonobacteria</taxon>
        <taxon>Thermogemmatisporales</taxon>
        <taxon>Thermogemmatisporaceae</taxon>
        <taxon>Thermogemmatispora</taxon>
    </lineage>
</organism>
<dbReference type="InterPro" id="IPR012340">
    <property type="entry name" value="NA-bd_OB-fold"/>
</dbReference>
<dbReference type="InterPro" id="IPR022002">
    <property type="entry name" value="ChsH2_Znr"/>
</dbReference>
<evidence type="ECO:0000259" key="2">
    <source>
        <dbReference type="Pfam" id="PF12172"/>
    </source>
</evidence>
<dbReference type="SUPFAM" id="SSF50249">
    <property type="entry name" value="Nucleic acid-binding proteins"/>
    <property type="match status" value="1"/>
</dbReference>
<protein>
    <recommendedName>
        <fullName evidence="4">DNA-binding protein</fullName>
    </recommendedName>
</protein>
<reference evidence="3" key="1">
    <citation type="submission" date="2018-12" db="EMBL/GenBank/DDBJ databases">
        <title>Novel natural products biosynthetic potential of the class Ktedonobacteria.</title>
        <authorList>
            <person name="Zheng Y."/>
            <person name="Saitou A."/>
            <person name="Wang C.M."/>
            <person name="Toyoda A."/>
            <person name="Minakuchi Y."/>
            <person name="Sekiguchi Y."/>
            <person name="Ueda K."/>
            <person name="Takano H."/>
            <person name="Sakai Y."/>
            <person name="Yokota A."/>
            <person name="Yabe S."/>
        </authorList>
    </citation>
    <scope>NUCLEOTIDE SEQUENCE</scope>
    <source>
        <strain evidence="3">A3-2</strain>
    </source>
</reference>
<evidence type="ECO:0000313" key="3">
    <source>
        <dbReference type="EMBL" id="BBH92976.1"/>
    </source>
</evidence>
<accession>A0A455SZI9</accession>
<dbReference type="InterPro" id="IPR002878">
    <property type="entry name" value="ChsH2_C"/>
</dbReference>
<dbReference type="PANTHER" id="PTHR34075:SF5">
    <property type="entry name" value="BLR3430 PROTEIN"/>
    <property type="match status" value="1"/>
</dbReference>
<dbReference type="Pfam" id="PF12172">
    <property type="entry name" value="zf-ChsH2"/>
    <property type="match status" value="1"/>
</dbReference>